<dbReference type="Pfam" id="PF00593">
    <property type="entry name" value="TonB_dep_Rec_b-barrel"/>
    <property type="match status" value="1"/>
</dbReference>
<evidence type="ECO:0000256" key="4">
    <source>
        <dbReference type="ARBA" id="ARBA00022496"/>
    </source>
</evidence>
<dbReference type="EMBL" id="CP009122">
    <property type="protein sequence ID" value="AJA09670.1"/>
    <property type="molecule type" value="Genomic_DNA"/>
</dbReference>
<keyword evidence="5 10" id="KW-0812">Transmembrane</keyword>
<feature type="signal peptide" evidence="12">
    <location>
        <begin position="1"/>
        <end position="25"/>
    </location>
</feature>
<feature type="chain" id="PRO_5002042500" evidence="12">
    <location>
        <begin position="26"/>
        <end position="845"/>
    </location>
</feature>
<dbReference type="GO" id="GO:0009279">
    <property type="term" value="C:cell outer membrane"/>
    <property type="evidence" value="ECO:0007669"/>
    <property type="project" value="UniProtKB-SubCell"/>
</dbReference>
<dbReference type="Gene3D" id="2.40.170.20">
    <property type="entry name" value="TonB-dependent receptor, beta-barrel domain"/>
    <property type="match status" value="1"/>
</dbReference>
<keyword evidence="7 11" id="KW-0798">TonB box</keyword>
<keyword evidence="15" id="KW-1185">Reference proteome</keyword>
<proteinExistence type="inferred from homology"/>
<dbReference type="AlphaFoldDB" id="A0A0A7PI83"/>
<dbReference type="RefSeq" id="WP_039575554.1">
    <property type="nucleotide sequence ID" value="NZ_CP009122.1"/>
</dbReference>
<feature type="domain" description="Secretin/TonB short N-terminal" evidence="13">
    <location>
        <begin position="53"/>
        <end position="103"/>
    </location>
</feature>
<dbReference type="SMART" id="SM00965">
    <property type="entry name" value="STN"/>
    <property type="match status" value="1"/>
</dbReference>
<evidence type="ECO:0000256" key="1">
    <source>
        <dbReference type="ARBA" id="ARBA00004571"/>
    </source>
</evidence>
<dbReference type="InterPro" id="IPR036942">
    <property type="entry name" value="Beta-barrel_TonB_sf"/>
</dbReference>
<dbReference type="InterPro" id="IPR000531">
    <property type="entry name" value="Beta-barrel_TonB"/>
</dbReference>
<evidence type="ECO:0000256" key="7">
    <source>
        <dbReference type="ARBA" id="ARBA00023077"/>
    </source>
</evidence>
<dbReference type="Pfam" id="PF07660">
    <property type="entry name" value="STN"/>
    <property type="match status" value="1"/>
</dbReference>
<dbReference type="InterPro" id="IPR012910">
    <property type="entry name" value="Plug_dom"/>
</dbReference>
<dbReference type="CDD" id="cd01347">
    <property type="entry name" value="ligand_gated_channel"/>
    <property type="match status" value="1"/>
</dbReference>
<organism evidence="14 15">
    <name type="scientific">Sphingopyxis fribergensis</name>
    <dbReference type="NCBI Taxonomy" id="1515612"/>
    <lineage>
        <taxon>Bacteria</taxon>
        <taxon>Pseudomonadati</taxon>
        <taxon>Pseudomonadota</taxon>
        <taxon>Alphaproteobacteria</taxon>
        <taxon>Sphingomonadales</taxon>
        <taxon>Sphingomonadaceae</taxon>
        <taxon>Sphingopyxis</taxon>
    </lineage>
</organism>
<evidence type="ECO:0000259" key="13">
    <source>
        <dbReference type="SMART" id="SM00965"/>
    </source>
</evidence>
<dbReference type="InterPro" id="IPR039426">
    <property type="entry name" value="TonB-dep_rcpt-like"/>
</dbReference>
<reference evidence="14 15" key="1">
    <citation type="journal article" date="2015" name="Int. J. Syst. Evol. Microbiol.">
        <title>Description of Sphingopyxis fribergensis sp. nov. - a soil bacterium with the ability to degrade styrene and phenylacetic acid.</title>
        <authorList>
            <person name="Oelschlagel M."/>
            <person name="Ruckert C."/>
            <person name="Kalinowski J."/>
            <person name="Schmidt G."/>
            <person name="Schlomann M."/>
            <person name="Tischler D."/>
        </authorList>
    </citation>
    <scope>NUCLEOTIDE SEQUENCE [LARGE SCALE GENOMIC DNA]</scope>
    <source>
        <strain evidence="14 15">Kp5.2</strain>
    </source>
</reference>
<keyword evidence="6" id="KW-0408">Iron</keyword>
<evidence type="ECO:0000256" key="10">
    <source>
        <dbReference type="PROSITE-ProRule" id="PRU01360"/>
    </source>
</evidence>
<name>A0A0A7PI83_9SPHN</name>
<accession>A0A0A7PI83</accession>
<evidence type="ECO:0000256" key="2">
    <source>
        <dbReference type="ARBA" id="ARBA00022448"/>
    </source>
</evidence>
<protein>
    <submittedName>
        <fullName evidence="14">TonB-dependent receptor</fullName>
    </submittedName>
</protein>
<dbReference type="PROSITE" id="PS52016">
    <property type="entry name" value="TONB_DEPENDENT_REC_3"/>
    <property type="match status" value="1"/>
</dbReference>
<dbReference type="Gene3D" id="3.55.50.30">
    <property type="match status" value="1"/>
</dbReference>
<keyword evidence="4" id="KW-0406">Ion transport</keyword>
<evidence type="ECO:0000313" key="14">
    <source>
        <dbReference type="EMBL" id="AJA09670.1"/>
    </source>
</evidence>
<keyword evidence="2 10" id="KW-0813">Transport</keyword>
<dbReference type="SUPFAM" id="SSF56935">
    <property type="entry name" value="Porins"/>
    <property type="match status" value="1"/>
</dbReference>
<dbReference type="Pfam" id="PF07715">
    <property type="entry name" value="Plug"/>
    <property type="match status" value="1"/>
</dbReference>
<keyword evidence="8 10" id="KW-0472">Membrane</keyword>
<dbReference type="KEGG" id="sphk:SKP52_13920"/>
<evidence type="ECO:0000256" key="11">
    <source>
        <dbReference type="RuleBase" id="RU003357"/>
    </source>
</evidence>
<evidence type="ECO:0000256" key="6">
    <source>
        <dbReference type="ARBA" id="ARBA00023004"/>
    </source>
</evidence>
<gene>
    <name evidence="14" type="ORF">SKP52_13920</name>
</gene>
<evidence type="ECO:0000313" key="15">
    <source>
        <dbReference type="Proteomes" id="UP000030907"/>
    </source>
</evidence>
<keyword evidence="12" id="KW-0732">Signal</keyword>
<dbReference type="InterPro" id="IPR011662">
    <property type="entry name" value="Secretin/TonB_short_N"/>
</dbReference>
<comment type="similarity">
    <text evidence="10 11">Belongs to the TonB-dependent receptor family.</text>
</comment>
<dbReference type="InterPro" id="IPR037066">
    <property type="entry name" value="Plug_dom_sf"/>
</dbReference>
<keyword evidence="9 10" id="KW-0998">Cell outer membrane</keyword>
<keyword evidence="3 10" id="KW-1134">Transmembrane beta strand</keyword>
<dbReference type="GO" id="GO:0006826">
    <property type="term" value="P:iron ion transport"/>
    <property type="evidence" value="ECO:0007669"/>
    <property type="project" value="UniProtKB-KW"/>
</dbReference>
<evidence type="ECO:0000256" key="8">
    <source>
        <dbReference type="ARBA" id="ARBA00023136"/>
    </source>
</evidence>
<evidence type="ECO:0000256" key="5">
    <source>
        <dbReference type="ARBA" id="ARBA00022692"/>
    </source>
</evidence>
<comment type="subcellular location">
    <subcellularLocation>
        <location evidence="1 10">Cell outer membrane</location>
        <topology evidence="1 10">Multi-pass membrane protein</topology>
    </subcellularLocation>
</comment>
<dbReference type="PANTHER" id="PTHR47234:SF1">
    <property type="entry name" value="TONB-DEPENDENT RECEPTOR"/>
    <property type="match status" value="1"/>
</dbReference>
<dbReference type="PANTHER" id="PTHR47234">
    <property type="match status" value="1"/>
</dbReference>
<sequence length="845" mass="89579">MRNSRPALALLTGIAACAVPTSAYAQEAESYNFDLPAQDLGDALLSVAAKAGWELYAPAEDLAGVSSPQLRGNYTVKQAIERLLRGTNLVARFDDRAVIIRGRSIAATASEQQSSDAIVVTGTRIEGAPPAAPVIRISSEDIRNAGQSDLGEVARSLPQSFGGGQNPGIGNSQGAPNENANVNGASTFNLRGIGSNATLTLLNGNRFAYTGASSVMDVSSIPVAAVERIEIIPDGASAIYGADAVAGVVNILLKRDFEGVAAMARLGASTEGGNVQQQYGILGGKTWSSGNLLAAYDYSRSSAILAGDRSYAIANNPETTLVPKTWRHSILISGHQTIGPDISLAVDLLYKKSRIHSVTGYDLVLAPEAIGLENVSSSEIFGIASSLTAELGDDWRLKASGFFGTDRTGGYSDLYLGGALAIHNDKDVFNRNLALEAGVEGPLAELPAGALSVAFGAGVRRHDFFATLPFNDIDRRRDNLFAYGELLVPLASPAQAIGGLHRLSLTGALRFEDYSDSASIVTPKLGIIWEPVAILRLGASWGRSFKMPTLYQQYGGYYSALARAARYGTGYPASATVLIASGPDSRLGPERSENLTLSAQLTPARGLEFTAAWFGIDYSDRVAAPAASLVGVLDNPLYADLVTLDPDPAGLTATINGSVLGLENSTGLPYDPANVVAFIDSRTRNVARQRFSGLDLSIRYRITIGGDRELSLSATGTFLKSRQQLISGAPWTRLAATLFHPPHFRGRAGLTYGGDRYSFSAFVNHMSALDDDRQTVTSRISAYTTVDLTARVQIGQGFDVSIAALNLFDRKPTAILTASPFDTPFDTTNYSAVGRFVGLTLRQKW</sequence>
<evidence type="ECO:0000256" key="12">
    <source>
        <dbReference type="SAM" id="SignalP"/>
    </source>
</evidence>
<dbReference type="STRING" id="1515612.SKP52_13920"/>
<dbReference type="PROSITE" id="PS51257">
    <property type="entry name" value="PROKAR_LIPOPROTEIN"/>
    <property type="match status" value="1"/>
</dbReference>
<dbReference type="Gene3D" id="2.170.130.10">
    <property type="entry name" value="TonB-dependent receptor, plug domain"/>
    <property type="match status" value="1"/>
</dbReference>
<keyword evidence="14" id="KW-0675">Receptor</keyword>
<evidence type="ECO:0000256" key="3">
    <source>
        <dbReference type="ARBA" id="ARBA00022452"/>
    </source>
</evidence>
<evidence type="ECO:0000256" key="9">
    <source>
        <dbReference type="ARBA" id="ARBA00023237"/>
    </source>
</evidence>
<keyword evidence="4" id="KW-0410">Iron transport</keyword>
<dbReference type="HOGENOM" id="CLU_010745_0_1_5"/>
<dbReference type="Proteomes" id="UP000030907">
    <property type="component" value="Chromosome"/>
</dbReference>